<dbReference type="Proteomes" id="UP000612362">
    <property type="component" value="Unassembled WGS sequence"/>
</dbReference>
<dbReference type="AlphaFoldDB" id="A0A8J3ICY5"/>
<dbReference type="EMBL" id="BNJF01000006">
    <property type="protein sequence ID" value="GHO49819.1"/>
    <property type="molecule type" value="Genomic_DNA"/>
</dbReference>
<name>A0A8J3ICY5_9CHLR</name>
<comment type="caution">
    <text evidence="1">The sequence shown here is derived from an EMBL/GenBank/DDBJ whole genome shotgun (WGS) entry which is preliminary data.</text>
</comment>
<dbReference type="Gene3D" id="3.30.540.10">
    <property type="entry name" value="Fructose-1,6-Bisphosphatase, subunit A, domain 1"/>
    <property type="match status" value="1"/>
</dbReference>
<protein>
    <recommendedName>
        <fullName evidence="3">Inositol monophosphatase</fullName>
    </recommendedName>
</protein>
<organism evidence="1 2">
    <name type="scientific">Ktedonospora formicarum</name>
    <dbReference type="NCBI Taxonomy" id="2778364"/>
    <lineage>
        <taxon>Bacteria</taxon>
        <taxon>Bacillati</taxon>
        <taxon>Chloroflexota</taxon>
        <taxon>Ktedonobacteria</taxon>
        <taxon>Ktedonobacterales</taxon>
        <taxon>Ktedonobacteraceae</taxon>
        <taxon>Ktedonospora</taxon>
    </lineage>
</organism>
<dbReference type="SUPFAM" id="SSF56655">
    <property type="entry name" value="Carbohydrate phosphatase"/>
    <property type="match status" value="1"/>
</dbReference>
<proteinExistence type="predicted"/>
<gene>
    <name evidence="1" type="ORF">KSX_79820</name>
</gene>
<sequence>MIQGANELLARIRAIHESIRDSVVASCEQQAIEQLSTIVGEQAGDTIFALDHVSEEVLVEHFTALGRERSFVLIAEGLDEDGIRTFPAGTDPDEAELRIIIDPIDGTRGVVYQKRAAWILTGVAPNQGAQTSLKDIEIAVQTEIPLIKQHLSDCFWSIAGQGVDGERVNFRTGERQPLKPQPSRASTIASGFGAISRFFPGGRAELAAIDDTVVERILGPVKPGQAQTFEDQYLSSGGQLYELLMGHDRWIADLRPLIDAQARRHGKAFGLNCHPYDLCTELIGREAGLIITDEYGNQQAAPLDVTSGISWVGYANEQIYQQVAPMLRDVLRERGLLENATNLNKDAERTS</sequence>
<reference evidence="1" key="1">
    <citation type="submission" date="2020-10" db="EMBL/GenBank/DDBJ databases">
        <title>Taxonomic study of unclassified bacteria belonging to the class Ktedonobacteria.</title>
        <authorList>
            <person name="Yabe S."/>
            <person name="Wang C.M."/>
            <person name="Zheng Y."/>
            <person name="Sakai Y."/>
            <person name="Cavaletti L."/>
            <person name="Monciardini P."/>
            <person name="Donadio S."/>
        </authorList>
    </citation>
    <scope>NUCLEOTIDE SEQUENCE</scope>
    <source>
        <strain evidence="1">SOSP1-1</strain>
    </source>
</reference>
<keyword evidence="2" id="KW-1185">Reference proteome</keyword>
<dbReference type="RefSeq" id="WP_220198910.1">
    <property type="nucleotide sequence ID" value="NZ_BNJF01000006.1"/>
</dbReference>
<accession>A0A8J3ICY5</accession>
<evidence type="ECO:0000313" key="1">
    <source>
        <dbReference type="EMBL" id="GHO49819.1"/>
    </source>
</evidence>
<evidence type="ECO:0008006" key="3">
    <source>
        <dbReference type="Google" id="ProtNLM"/>
    </source>
</evidence>
<evidence type="ECO:0000313" key="2">
    <source>
        <dbReference type="Proteomes" id="UP000612362"/>
    </source>
</evidence>